<sequence>MDKTSSDEIFSSSLLEEGKKKGYLTYDDINKLLPDEINIEEIDDLMDKCDDLNIDILDSEADAKKLSAIVKEEELLEEDTEIKSAIKMYFSEMGTIDLLDRDEEIELAKKIIDEKNTLLETLIEVPFFSSALDDLIYNVSNNIIKLKNISNALDSSFDDVKQEDEEDFTTKQKFLIVFSEIKETLNLYKKEKKPEYKEKIIRNLTEVSLNDTCIGNMIESFKQKVYKLEQTPEKDKIFDQINKLEKSKLVIENAKQRMIKANLRLVVSIAKKYLSRGLSFLDLIQEGNIGLMKAVDKFDYKRGFKFSTYATWWIRQSISRAIADQARTIRIPVHMIETINKIVRASKLLVQENGREPTVQELSETLNVPVEKIKNILKIVKEPISLETPIGDEEDTRLEDFIEDKNAASPLDTVIEADLSEKIEAVLATLSEREQKVLRMRFGISTGFDHTLEEVGRVLGVTRERVRQIEAKAIKKLRHPKRSKALVSFIE</sequence>
<dbReference type="GO" id="GO:0003677">
    <property type="term" value="F:DNA binding"/>
    <property type="evidence" value="ECO:0007669"/>
    <property type="project" value="UniProtKB-UniRule"/>
</dbReference>
<dbReference type="Gene3D" id="1.20.120.1810">
    <property type="match status" value="1"/>
</dbReference>
<dbReference type="Pfam" id="PF04542">
    <property type="entry name" value="Sigma70_r2"/>
    <property type="match status" value="1"/>
</dbReference>
<dbReference type="InterPro" id="IPR013324">
    <property type="entry name" value="RNA_pol_sigma_r3/r4-like"/>
</dbReference>
<dbReference type="PROSITE" id="PS00715">
    <property type="entry name" value="SIGMA70_1"/>
    <property type="match status" value="1"/>
</dbReference>
<comment type="subunit">
    <text evidence="6">Interacts transiently with the RNA polymerase catalytic core.</text>
</comment>
<dbReference type="InterPro" id="IPR000943">
    <property type="entry name" value="RNA_pol_sigma70"/>
</dbReference>
<dbReference type="InterPro" id="IPR028630">
    <property type="entry name" value="Sigma70_RpoD"/>
</dbReference>
<dbReference type="SUPFAM" id="SSF88946">
    <property type="entry name" value="Sigma2 domain of RNA polymerase sigma factors"/>
    <property type="match status" value="1"/>
</dbReference>
<name>A0A1G6NWQ0_9BACT</name>
<evidence type="ECO:0000256" key="3">
    <source>
        <dbReference type="ARBA" id="ARBA00023082"/>
    </source>
</evidence>
<dbReference type="PANTHER" id="PTHR30603">
    <property type="entry name" value="RNA POLYMERASE SIGMA FACTOR RPO"/>
    <property type="match status" value="1"/>
</dbReference>
<comment type="function">
    <text evidence="6">Sigma factors are initiation factors that promote the attachment of RNA polymerase to specific initiation sites and are then released. This sigma factor is the primary sigma factor during exponential growth.</text>
</comment>
<comment type="subcellular location">
    <subcellularLocation>
        <location evidence="6">Cytoplasm</location>
    </subcellularLocation>
</comment>
<comment type="similarity">
    <text evidence="6">Belongs to the sigma-70 factor family. RpoD/SigA subfamily.</text>
</comment>
<dbReference type="InterPro" id="IPR007624">
    <property type="entry name" value="RNA_pol_sigma70_r3"/>
</dbReference>
<dbReference type="Proteomes" id="UP000199411">
    <property type="component" value="Unassembled WGS sequence"/>
</dbReference>
<dbReference type="AlphaFoldDB" id="A0A1G6NWQ0"/>
<dbReference type="Gene3D" id="1.10.220.120">
    <property type="entry name" value="Sigma-70 factor, region 1.1"/>
    <property type="match status" value="1"/>
</dbReference>
<evidence type="ECO:0000256" key="4">
    <source>
        <dbReference type="ARBA" id="ARBA00023125"/>
    </source>
</evidence>
<dbReference type="Pfam" id="PF04545">
    <property type="entry name" value="Sigma70_r4"/>
    <property type="match status" value="1"/>
</dbReference>
<feature type="region of interest" description="Sigma-70 factor domain-4" evidence="6">
    <location>
        <begin position="426"/>
        <end position="479"/>
    </location>
</feature>
<evidence type="ECO:0000313" key="10">
    <source>
        <dbReference type="Proteomes" id="UP000199411"/>
    </source>
</evidence>
<dbReference type="CDD" id="cd06171">
    <property type="entry name" value="Sigma70_r4"/>
    <property type="match status" value="1"/>
</dbReference>
<evidence type="ECO:0000256" key="1">
    <source>
        <dbReference type="ARBA" id="ARBA00022490"/>
    </source>
</evidence>
<dbReference type="InterPro" id="IPR042189">
    <property type="entry name" value="RNA_pol_sigma_70_r1_1_sf"/>
</dbReference>
<dbReference type="NCBIfam" id="TIGR02393">
    <property type="entry name" value="RpoD_Cterm"/>
    <property type="match status" value="1"/>
</dbReference>
<gene>
    <name evidence="6" type="primary">sigA</name>
    <name evidence="9" type="ORF">SAMN05660835_01240</name>
</gene>
<dbReference type="InterPro" id="IPR007630">
    <property type="entry name" value="RNA_pol_sigma70_r4"/>
</dbReference>
<proteinExistence type="inferred from homology"/>
<organism evidence="9 10">
    <name type="scientific">Desulfurella multipotens</name>
    <dbReference type="NCBI Taxonomy" id="79269"/>
    <lineage>
        <taxon>Bacteria</taxon>
        <taxon>Pseudomonadati</taxon>
        <taxon>Campylobacterota</taxon>
        <taxon>Desulfurellia</taxon>
        <taxon>Desulfurellales</taxon>
        <taxon>Desulfurellaceae</taxon>
        <taxon>Desulfurella</taxon>
    </lineage>
</organism>
<dbReference type="PANTHER" id="PTHR30603:SF60">
    <property type="entry name" value="RNA POLYMERASE SIGMA FACTOR RPOD"/>
    <property type="match status" value="1"/>
</dbReference>
<dbReference type="RefSeq" id="WP_092128960.1">
    <property type="nucleotide sequence ID" value="NZ_FMYU01000008.1"/>
</dbReference>
<keyword evidence="10" id="KW-1185">Reference proteome</keyword>
<evidence type="ECO:0000313" key="9">
    <source>
        <dbReference type="EMBL" id="SDC71595.1"/>
    </source>
</evidence>
<dbReference type="InterPro" id="IPR036388">
    <property type="entry name" value="WH-like_DNA-bd_sf"/>
</dbReference>
<evidence type="ECO:0000256" key="6">
    <source>
        <dbReference type="HAMAP-Rule" id="MF_00963"/>
    </source>
</evidence>
<evidence type="ECO:0000259" key="8">
    <source>
        <dbReference type="PROSITE" id="PS00716"/>
    </source>
</evidence>
<dbReference type="InterPro" id="IPR013325">
    <property type="entry name" value="RNA_pol_sigma_r2"/>
</dbReference>
<dbReference type="InterPro" id="IPR007627">
    <property type="entry name" value="RNA_pol_sigma70_r2"/>
</dbReference>
<dbReference type="GO" id="GO:0016987">
    <property type="term" value="F:sigma factor activity"/>
    <property type="evidence" value="ECO:0007669"/>
    <property type="project" value="UniProtKB-UniRule"/>
</dbReference>
<dbReference type="PRINTS" id="PR00046">
    <property type="entry name" value="SIGMA70FCT"/>
</dbReference>
<feature type="region of interest" description="Sigma-70 factor domain-3" evidence="6">
    <location>
        <begin position="337"/>
        <end position="413"/>
    </location>
</feature>
<dbReference type="InterPro" id="IPR050239">
    <property type="entry name" value="Sigma-70_RNA_pol_init_factors"/>
</dbReference>
<feature type="DNA-binding region" description="H-T-H motif" evidence="6">
    <location>
        <begin position="452"/>
        <end position="471"/>
    </location>
</feature>
<dbReference type="OrthoDB" id="9809557at2"/>
<dbReference type="HAMAP" id="MF_00963">
    <property type="entry name" value="Sigma70_RpoD_SigA"/>
    <property type="match status" value="1"/>
</dbReference>
<dbReference type="GO" id="GO:0006352">
    <property type="term" value="P:DNA-templated transcription initiation"/>
    <property type="evidence" value="ECO:0007669"/>
    <property type="project" value="UniProtKB-UniRule"/>
</dbReference>
<feature type="region of interest" description="Sigma-70 factor domain-2" evidence="6">
    <location>
        <begin position="258"/>
        <end position="328"/>
    </location>
</feature>
<keyword evidence="1 6" id="KW-0963">Cytoplasm</keyword>
<dbReference type="NCBIfam" id="TIGR02937">
    <property type="entry name" value="sigma70-ECF"/>
    <property type="match status" value="1"/>
</dbReference>
<dbReference type="Pfam" id="PF00140">
    <property type="entry name" value="Sigma70_r1_2"/>
    <property type="match status" value="1"/>
</dbReference>
<keyword evidence="5 6" id="KW-0804">Transcription</keyword>
<keyword evidence="4 6" id="KW-0238">DNA-binding</keyword>
<dbReference type="InterPro" id="IPR009042">
    <property type="entry name" value="RNA_pol_sigma70_r1_2"/>
</dbReference>
<evidence type="ECO:0000259" key="7">
    <source>
        <dbReference type="PROSITE" id="PS00715"/>
    </source>
</evidence>
<feature type="domain" description="RNA polymerase sigma-70" evidence="7">
    <location>
        <begin position="282"/>
        <end position="295"/>
    </location>
</feature>
<dbReference type="InterPro" id="IPR014284">
    <property type="entry name" value="RNA_pol_sigma-70_dom"/>
</dbReference>
<keyword evidence="2 6" id="KW-0805">Transcription regulation</keyword>
<reference evidence="10" key="1">
    <citation type="submission" date="2016-10" db="EMBL/GenBank/DDBJ databases">
        <authorList>
            <person name="Varghese N."/>
            <person name="Submissions S."/>
        </authorList>
    </citation>
    <scope>NUCLEOTIDE SEQUENCE [LARGE SCALE GENOMIC DNA]</scope>
    <source>
        <strain evidence="10">DSM 8415</strain>
    </source>
</reference>
<dbReference type="Pfam" id="PF03979">
    <property type="entry name" value="Sigma70_r1_1"/>
    <property type="match status" value="1"/>
</dbReference>
<accession>A0A1G6NWQ0</accession>
<dbReference type="GO" id="GO:0005737">
    <property type="term" value="C:cytoplasm"/>
    <property type="evidence" value="ECO:0007669"/>
    <property type="project" value="UniProtKB-SubCell"/>
</dbReference>
<dbReference type="SUPFAM" id="SSF88659">
    <property type="entry name" value="Sigma3 and sigma4 domains of RNA polymerase sigma factors"/>
    <property type="match status" value="2"/>
</dbReference>
<keyword evidence="3 6" id="KW-0731">Sigma factor</keyword>
<dbReference type="EMBL" id="FMYU01000008">
    <property type="protein sequence ID" value="SDC71595.1"/>
    <property type="molecule type" value="Genomic_DNA"/>
</dbReference>
<feature type="short sequence motif" description="Interaction with polymerase core subunit RpoC" evidence="6">
    <location>
        <begin position="282"/>
        <end position="285"/>
    </location>
</feature>
<protein>
    <recommendedName>
        <fullName evidence="6">RNA polymerase sigma factor SigA</fullName>
    </recommendedName>
</protein>
<dbReference type="InterPro" id="IPR007127">
    <property type="entry name" value="RNA_pol_sigma_70_r1_1"/>
</dbReference>
<dbReference type="FunFam" id="1.10.601.10:FF:000001">
    <property type="entry name" value="RNA polymerase sigma factor SigA"/>
    <property type="match status" value="1"/>
</dbReference>
<dbReference type="Gene3D" id="1.10.10.10">
    <property type="entry name" value="Winged helix-like DNA-binding domain superfamily/Winged helix DNA-binding domain"/>
    <property type="match status" value="2"/>
</dbReference>
<evidence type="ECO:0000256" key="2">
    <source>
        <dbReference type="ARBA" id="ARBA00023015"/>
    </source>
</evidence>
<dbReference type="Pfam" id="PF04539">
    <property type="entry name" value="Sigma70_r3"/>
    <property type="match status" value="1"/>
</dbReference>
<dbReference type="InterPro" id="IPR012760">
    <property type="entry name" value="RNA_pol_sigma_RpoD_C"/>
</dbReference>
<feature type="domain" description="RNA polymerase sigma-70" evidence="8">
    <location>
        <begin position="451"/>
        <end position="477"/>
    </location>
</feature>
<dbReference type="PROSITE" id="PS00716">
    <property type="entry name" value="SIGMA70_2"/>
    <property type="match status" value="1"/>
</dbReference>
<evidence type="ECO:0000256" key="5">
    <source>
        <dbReference type="ARBA" id="ARBA00023163"/>
    </source>
</evidence>